<gene>
    <name evidence="4" type="primary">dnak3</name>
    <name evidence="4" type="ORF">PNK_0317</name>
</gene>
<dbReference type="EMBL" id="LN879502">
    <property type="protein sequence ID" value="CUI15954.1"/>
    <property type="molecule type" value="Genomic_DNA"/>
</dbReference>
<dbReference type="Gene3D" id="3.30.420.40">
    <property type="match status" value="2"/>
</dbReference>
<dbReference type="PROSITE" id="PS00297">
    <property type="entry name" value="HSP70_1"/>
    <property type="match status" value="1"/>
</dbReference>
<accession>A0A0U5JB97</accession>
<dbReference type="KEGG" id="pnl:PNK_0317"/>
<dbReference type="InterPro" id="IPR013126">
    <property type="entry name" value="Hsp_70_fam"/>
</dbReference>
<dbReference type="Proteomes" id="UP000069902">
    <property type="component" value="Chromosome cPNK"/>
</dbReference>
<evidence type="ECO:0000313" key="5">
    <source>
        <dbReference type="Proteomes" id="UP000069902"/>
    </source>
</evidence>
<name>A0A0U5JB97_9BACT</name>
<dbReference type="InterPro" id="IPR043129">
    <property type="entry name" value="ATPase_NBD"/>
</dbReference>
<evidence type="ECO:0000256" key="2">
    <source>
        <dbReference type="ARBA" id="ARBA00022741"/>
    </source>
</evidence>
<dbReference type="InterPro" id="IPR018181">
    <property type="entry name" value="Heat_shock_70_CS"/>
</dbReference>
<sequence>MRYIIGIDLGTTNSAVAYVDTEKKHASIQLFSIPQLAVPGKVESLATLPSFCYLLAAHEWQPGALRLPWKEEKQTVVGQFAKVQGARVPTRLVQSAKSWLCNVAADRRDKILPVDAADWSQRLSPVEASAKYIIHLKEAWNASIAKDNPSAEFEEQEIILTVPASFDEVARTLTVEAARQAGLLHVTLLEEPQAAFYSWISQHEKNWKEIFETGESILVCDIGGGTTDFSLIEIQEKEGQLSFQRMAVGDHLLLGGDNMDAAIAHLLEHKLQKEGGAPLESTQWLQLLAEARQAKEELLRPDAKTGDSYTVVLQGSGSSVIKGSMTTSIQKQELEQLLSNGFFGSYQLQEALNLKKSRGFRTVGLPYEDEPSIIKHLAHFLKQAGYLESGKRIHHLLFNGGTMKPSLFQQVIIDALGSWFSAAPSLLTSASLDLAVARGAAYYGRVRRGQGVSIGGGLPRTYYIELDIKDSSGQLARKALTILPRGSEEGCLFQPEQVFSLRSNTPVAFHLLTSHVRLNDKKGEMVEIDEQEMQRLPPIQTVLRFGRKQGEQEGQIPVRLSVRLTAIGTLELWLDSQKTEHRWNLEFQLRSATGQDHSLMTAEGKRQDETFDASYLQGAKQLLEELYQGSSLIKPNQIMEKLEDQLGLPRKEWSLSVLRGLWDPLLKASAQRKISQEHESRWWNLVGFCLRPGFGFPLDDFRIKELWKIILSDLKSPKSLDCQIQNWICFRRVAGGLNKGQQMQLASELMTALFDKRSGLLNLKRKSDLYVYSEKIRALAAFERLELPLKIRMGNALIARVAQGEAEAYDYWALARIGARHLVYGSVGQVVPKDVCGKWVEQLLKLPVTDPVQHLFVLEQLARHTDHRELNLSDSLINQLIAKYPEEDLKGRLLETRALTQGEQDQLFGEQLPPGLVLEQ</sequence>
<dbReference type="Pfam" id="PF00012">
    <property type="entry name" value="HSP70"/>
    <property type="match status" value="1"/>
</dbReference>
<dbReference type="InParanoid" id="A0A0U5JB97"/>
<keyword evidence="3" id="KW-0067">ATP-binding</keyword>
<dbReference type="STRING" id="389348.PNK_0317"/>
<comment type="similarity">
    <text evidence="1">Belongs to the heat shock protein 70 family.</text>
</comment>
<protein>
    <submittedName>
        <fullName evidence="4">Chaperone protein dnaK</fullName>
    </submittedName>
</protein>
<keyword evidence="5" id="KW-1185">Reference proteome</keyword>
<keyword evidence="2" id="KW-0547">Nucleotide-binding</keyword>
<dbReference type="PATRIC" id="fig|389348.3.peg.361"/>
<dbReference type="PANTHER" id="PTHR42749:SF1">
    <property type="entry name" value="CELL SHAPE-DETERMINING PROTEIN MREB"/>
    <property type="match status" value="1"/>
</dbReference>
<dbReference type="PRINTS" id="PR00301">
    <property type="entry name" value="HEATSHOCK70"/>
</dbReference>
<evidence type="ECO:0000256" key="1">
    <source>
        <dbReference type="ARBA" id="ARBA00007381"/>
    </source>
</evidence>
<proteinExistence type="inferred from homology"/>
<dbReference type="PANTHER" id="PTHR42749">
    <property type="entry name" value="CELL SHAPE-DETERMINING PROTEIN MREB"/>
    <property type="match status" value="1"/>
</dbReference>
<dbReference type="CDD" id="cd10170">
    <property type="entry name" value="ASKHA_NBD_HSP70"/>
    <property type="match status" value="1"/>
</dbReference>
<dbReference type="RefSeq" id="WP_059059888.1">
    <property type="nucleotide sequence ID" value="NZ_LN879502.1"/>
</dbReference>
<evidence type="ECO:0000256" key="3">
    <source>
        <dbReference type="ARBA" id="ARBA00022840"/>
    </source>
</evidence>
<dbReference type="Pfam" id="PF12531">
    <property type="entry name" value="DUF3731"/>
    <property type="match status" value="1"/>
</dbReference>
<dbReference type="GO" id="GO:0140662">
    <property type="term" value="F:ATP-dependent protein folding chaperone"/>
    <property type="evidence" value="ECO:0007669"/>
    <property type="project" value="InterPro"/>
</dbReference>
<dbReference type="InterPro" id="IPR021030">
    <property type="entry name" value="DUF3731"/>
</dbReference>
<reference evidence="5" key="1">
    <citation type="submission" date="2015-09" db="EMBL/GenBank/DDBJ databases">
        <authorList>
            <person name="Bertelli C."/>
        </authorList>
    </citation>
    <scope>NUCLEOTIDE SEQUENCE [LARGE SCALE GENOMIC DNA]</scope>
    <source>
        <strain evidence="5">KNic</strain>
    </source>
</reference>
<dbReference type="SUPFAM" id="SSF53067">
    <property type="entry name" value="Actin-like ATPase domain"/>
    <property type="match status" value="2"/>
</dbReference>
<evidence type="ECO:0000313" key="4">
    <source>
        <dbReference type="EMBL" id="CUI15954.1"/>
    </source>
</evidence>
<organism evidence="4 5">
    <name type="scientific">Candidatus Protochlamydia naegleriophila</name>
    <dbReference type="NCBI Taxonomy" id="389348"/>
    <lineage>
        <taxon>Bacteria</taxon>
        <taxon>Pseudomonadati</taxon>
        <taxon>Chlamydiota</taxon>
        <taxon>Chlamydiia</taxon>
        <taxon>Parachlamydiales</taxon>
        <taxon>Parachlamydiaceae</taxon>
        <taxon>Candidatus Protochlamydia</taxon>
    </lineage>
</organism>
<dbReference type="AlphaFoldDB" id="A0A0U5JB97"/>
<dbReference type="GO" id="GO:0005524">
    <property type="term" value="F:ATP binding"/>
    <property type="evidence" value="ECO:0007669"/>
    <property type="project" value="UniProtKB-KW"/>
</dbReference>